<comment type="caution">
    <text evidence="1">The sequence shown here is derived from an EMBL/GenBank/DDBJ whole genome shotgun (WGS) entry which is preliminary data.</text>
</comment>
<dbReference type="OrthoDB" id="9805906at2"/>
<sequence>MIAIDIHTQPNDETCGPTSLHAVYRYFGVDISLETVIAGVERSMSGGTLAALLGVHALTLGFEATVYVTNLETFDLTWFHHGGVDTVKLTEKLHQQLRHKHTPGIVQDSAAFLRFLALGGNVRFETLSIQLLKSFFAENLPVITGLSATYLYQCPREVFTDDGQSTYDDIKGTPCGHFVVLCGYDEHHRHIVVADPHRENPLSHDNYYKVSSTRLMNAIHLGVLTHDANLLVIKPRDSRPE</sequence>
<organism evidence="1 2">
    <name type="scientific">Legionella geestiana</name>
    <dbReference type="NCBI Taxonomy" id="45065"/>
    <lineage>
        <taxon>Bacteria</taxon>
        <taxon>Pseudomonadati</taxon>
        <taxon>Pseudomonadota</taxon>
        <taxon>Gammaproteobacteria</taxon>
        <taxon>Legionellales</taxon>
        <taxon>Legionellaceae</taxon>
        <taxon>Legionella</taxon>
    </lineage>
</organism>
<evidence type="ECO:0000313" key="2">
    <source>
        <dbReference type="Proteomes" id="UP000054785"/>
    </source>
</evidence>
<accession>A0A0W0U7U9</accession>
<dbReference type="STRING" id="45065.Lgee_0305"/>
<dbReference type="AlphaFoldDB" id="A0A0W0U7U9"/>
<dbReference type="Proteomes" id="UP000054785">
    <property type="component" value="Unassembled WGS sequence"/>
</dbReference>
<reference evidence="1 2" key="1">
    <citation type="submission" date="2015-11" db="EMBL/GenBank/DDBJ databases">
        <title>Genomic analysis of 38 Legionella species identifies large and diverse effector repertoires.</title>
        <authorList>
            <person name="Burstein D."/>
            <person name="Amaro F."/>
            <person name="Zusman T."/>
            <person name="Lifshitz Z."/>
            <person name="Cohen O."/>
            <person name="Gilbert J.A."/>
            <person name="Pupko T."/>
            <person name="Shuman H.A."/>
            <person name="Segal G."/>
        </authorList>
    </citation>
    <scope>NUCLEOTIDE SEQUENCE [LARGE SCALE GENOMIC DNA]</scope>
    <source>
        <strain evidence="1 2">ATCC 49504</strain>
    </source>
</reference>
<keyword evidence="2" id="KW-1185">Reference proteome</keyword>
<protein>
    <submittedName>
        <fullName evidence="1">Guanylyl cyclase</fullName>
    </submittedName>
</protein>
<name>A0A0W0U7U9_9GAMM</name>
<gene>
    <name evidence="1" type="ORF">Lgee_0305</name>
</gene>
<dbReference type="Gene3D" id="3.90.70.10">
    <property type="entry name" value="Cysteine proteinases"/>
    <property type="match status" value="1"/>
</dbReference>
<dbReference type="RefSeq" id="WP_028385932.1">
    <property type="nucleotide sequence ID" value="NZ_CAAAHN010000010.1"/>
</dbReference>
<evidence type="ECO:0000313" key="1">
    <source>
        <dbReference type="EMBL" id="KTD04062.1"/>
    </source>
</evidence>
<dbReference type="PATRIC" id="fig|45065.4.peg.324"/>
<dbReference type="EMBL" id="LNYC01000006">
    <property type="protein sequence ID" value="KTD04062.1"/>
    <property type="molecule type" value="Genomic_DNA"/>
</dbReference>
<proteinExistence type="predicted"/>